<name>A0A1H9CKS7_9EURY</name>
<gene>
    <name evidence="1" type="ORF">SAMN04489841_1083</name>
</gene>
<evidence type="ECO:0000313" key="1">
    <source>
        <dbReference type="EMBL" id="SEQ01820.1"/>
    </source>
</evidence>
<keyword evidence="2" id="KW-1185">Reference proteome</keyword>
<sequence length="70" mass="8423">MRSLPAIRPLIPRNLIQVILTIKQIPALHRIRFETMLHYTNQIKLQFFNHFHKVPNTYSDRAKAQNPLYR</sequence>
<proteinExistence type="predicted"/>
<protein>
    <submittedName>
        <fullName evidence="1">Uncharacterized protein</fullName>
    </submittedName>
</protein>
<evidence type="ECO:0000313" key="2">
    <source>
        <dbReference type="Proteomes" id="UP000199114"/>
    </source>
</evidence>
<reference evidence="2" key="1">
    <citation type="submission" date="2016-10" db="EMBL/GenBank/DDBJ databases">
        <authorList>
            <person name="Varghese N."/>
            <person name="Submissions S."/>
        </authorList>
    </citation>
    <scope>NUCLEOTIDE SEQUENCE [LARGE SCALE GENOMIC DNA]</scope>
    <source>
        <strain evidence="2">DSM 25055</strain>
    </source>
</reference>
<dbReference type="Proteomes" id="UP000199114">
    <property type="component" value="Unassembled WGS sequence"/>
</dbReference>
<organism evidence="1 2">
    <name type="scientific">Natrinema salaciae</name>
    <dbReference type="NCBI Taxonomy" id="1186196"/>
    <lineage>
        <taxon>Archaea</taxon>
        <taxon>Methanobacteriati</taxon>
        <taxon>Methanobacteriota</taxon>
        <taxon>Stenosarchaea group</taxon>
        <taxon>Halobacteria</taxon>
        <taxon>Halobacteriales</taxon>
        <taxon>Natrialbaceae</taxon>
        <taxon>Natrinema</taxon>
    </lineage>
</organism>
<accession>A0A1H9CKS7</accession>
<dbReference type="EMBL" id="FOFD01000001">
    <property type="protein sequence ID" value="SEQ01820.1"/>
    <property type="molecule type" value="Genomic_DNA"/>
</dbReference>
<dbReference type="AlphaFoldDB" id="A0A1H9CKS7"/>